<feature type="region of interest" description="Disordered" evidence="1">
    <location>
        <begin position="59"/>
        <end position="83"/>
    </location>
</feature>
<reference evidence="3 4" key="1">
    <citation type="submission" date="2018-12" db="EMBL/GenBank/DDBJ databases">
        <authorList>
            <consortium name="Pathogen Informatics"/>
        </authorList>
    </citation>
    <scope>NUCLEOTIDE SEQUENCE [LARGE SCALE GENOMIC DNA]</scope>
    <source>
        <strain evidence="3 4">NCTC12967</strain>
    </source>
</reference>
<evidence type="ECO:0000313" key="3">
    <source>
        <dbReference type="EMBL" id="VEH68827.1"/>
    </source>
</evidence>
<evidence type="ECO:0000256" key="1">
    <source>
        <dbReference type="SAM" id="MobiDB-lite"/>
    </source>
</evidence>
<accession>A0A448MUJ7</accession>
<dbReference type="AlphaFoldDB" id="A0A448MUJ7"/>
<dbReference type="SUPFAM" id="SSF159894">
    <property type="entry name" value="YgaC/TfoX-N like"/>
    <property type="match status" value="1"/>
</dbReference>
<proteinExistence type="predicted"/>
<dbReference type="InterPro" id="IPR007076">
    <property type="entry name" value="TfoX_N"/>
</dbReference>
<sequence>MTDPRAAQTELVARLHGLLGDEPTTRVIPMFGSRAFMVRNKMVCCALKGGHLLAHVDPDDDAKLSGEPGASPAEMGPGREMGPGWIQVSAEMITDDDRLRFWVDVCMAFNRAQTIGSKPS</sequence>
<protein>
    <recommendedName>
        <fullName evidence="2">TfoX N-terminal domain-containing protein</fullName>
    </recommendedName>
</protein>
<organism evidence="3 4">
    <name type="scientific">Arachnia propionica</name>
    <dbReference type="NCBI Taxonomy" id="1750"/>
    <lineage>
        <taxon>Bacteria</taxon>
        <taxon>Bacillati</taxon>
        <taxon>Actinomycetota</taxon>
        <taxon>Actinomycetes</taxon>
        <taxon>Propionibacteriales</taxon>
        <taxon>Propionibacteriaceae</taxon>
        <taxon>Arachnia</taxon>
    </lineage>
</organism>
<keyword evidence="4" id="KW-1185">Reference proteome</keyword>
<evidence type="ECO:0000313" key="4">
    <source>
        <dbReference type="Proteomes" id="UP000273044"/>
    </source>
</evidence>
<gene>
    <name evidence="3" type="ORF">NCTC12967_00088</name>
</gene>
<dbReference type="GeneID" id="64405597"/>
<dbReference type="Pfam" id="PF04993">
    <property type="entry name" value="TfoX_N"/>
    <property type="match status" value="1"/>
</dbReference>
<evidence type="ECO:0000259" key="2">
    <source>
        <dbReference type="Pfam" id="PF04993"/>
    </source>
</evidence>
<name>A0A448MUJ7_9ACTN</name>
<dbReference type="Gene3D" id="3.30.1460.30">
    <property type="entry name" value="YgaC/TfoX-N like chaperone"/>
    <property type="match status" value="1"/>
</dbReference>
<dbReference type="RefSeq" id="WP_061787429.1">
    <property type="nucleotide sequence ID" value="NZ_LR134406.1"/>
</dbReference>
<dbReference type="EMBL" id="LR134406">
    <property type="protein sequence ID" value="VEH68827.1"/>
    <property type="molecule type" value="Genomic_DNA"/>
</dbReference>
<dbReference type="Proteomes" id="UP000273044">
    <property type="component" value="Chromosome"/>
</dbReference>
<feature type="domain" description="TfoX N-terminal" evidence="2">
    <location>
        <begin position="29"/>
        <end position="108"/>
    </location>
</feature>